<dbReference type="Proteomes" id="UP000464495">
    <property type="component" value="Chromosome"/>
</dbReference>
<feature type="transmembrane region" description="Helical" evidence="1">
    <location>
        <begin position="55"/>
        <end position="80"/>
    </location>
</feature>
<evidence type="ECO:0000256" key="1">
    <source>
        <dbReference type="SAM" id="Phobius"/>
    </source>
</evidence>
<reference evidence="2 3" key="1">
    <citation type="submission" date="2019-12" db="EMBL/GenBank/DDBJ databases">
        <title>Complete genome sequence of Algicella marina strain 9Alg 56(T) isolated from the red alga Tichocarpus crinitus.</title>
        <authorList>
            <person name="Kim S.-G."/>
            <person name="Nedashkovskaya O.I."/>
        </authorList>
    </citation>
    <scope>NUCLEOTIDE SEQUENCE [LARGE SCALE GENOMIC DNA]</scope>
    <source>
        <strain evidence="2 3">9Alg 56</strain>
    </source>
</reference>
<keyword evidence="3" id="KW-1185">Reference proteome</keyword>
<protein>
    <submittedName>
        <fullName evidence="2">Exopolysaccharide biosynthesis protein</fullName>
    </submittedName>
</protein>
<keyword evidence="1" id="KW-1133">Transmembrane helix</keyword>
<keyword evidence="1" id="KW-0472">Membrane</keyword>
<dbReference type="InterPro" id="IPR010331">
    <property type="entry name" value="ExoD"/>
</dbReference>
<name>A0A6P1T2Q7_9RHOB</name>
<evidence type="ECO:0000313" key="2">
    <source>
        <dbReference type="EMBL" id="QHQ36070.1"/>
    </source>
</evidence>
<dbReference type="Pfam" id="PF06055">
    <property type="entry name" value="ExoD"/>
    <property type="match status" value="1"/>
</dbReference>
<sequence length="202" mass="21749">MLSDTEVSRGDDEPHSIGEILERAEDATDSNCVSIRRIVQELGDASFAPLLTLPALIVITPASGIPGLSSVCGICILLIAMQMVVQRDHVWLPDWLMRREVPQQRMQQALQLLKRPARRLDSVLRQRLHPLVEPPLAIVPQLMCVVAGAMMPVLELVPFSSSIIGAGVAVLAVGLVARDGLVILCGVIGILASLGGAIWFLL</sequence>
<evidence type="ECO:0000313" key="3">
    <source>
        <dbReference type="Proteomes" id="UP000464495"/>
    </source>
</evidence>
<keyword evidence="1" id="KW-0812">Transmembrane</keyword>
<gene>
    <name evidence="2" type="ORF">GO499_13245</name>
</gene>
<feature type="transmembrane region" description="Helical" evidence="1">
    <location>
        <begin position="156"/>
        <end position="176"/>
    </location>
</feature>
<dbReference type="PIRSF" id="PIRSF033239">
    <property type="entry name" value="ExoD"/>
    <property type="match status" value="1"/>
</dbReference>
<proteinExistence type="predicted"/>
<accession>A0A6P1T2Q7</accession>
<dbReference type="AlphaFoldDB" id="A0A6P1T2Q7"/>
<organism evidence="2 3">
    <name type="scientific">Algicella marina</name>
    <dbReference type="NCBI Taxonomy" id="2683284"/>
    <lineage>
        <taxon>Bacteria</taxon>
        <taxon>Pseudomonadati</taxon>
        <taxon>Pseudomonadota</taxon>
        <taxon>Alphaproteobacteria</taxon>
        <taxon>Rhodobacterales</taxon>
        <taxon>Paracoccaceae</taxon>
        <taxon>Algicella</taxon>
    </lineage>
</organism>
<dbReference type="KEGG" id="amaq:GO499_13245"/>
<dbReference type="PANTHER" id="PTHR41795">
    <property type="entry name" value="EXOPOLYSACCHARIDE SYNTHESIS PROTEIN"/>
    <property type="match status" value="1"/>
</dbReference>
<dbReference type="EMBL" id="CP046620">
    <property type="protein sequence ID" value="QHQ36070.1"/>
    <property type="molecule type" value="Genomic_DNA"/>
</dbReference>
<dbReference type="PANTHER" id="PTHR41795:SF1">
    <property type="entry name" value="EXOPOLYSACCHARIDE SYNTHESIS PROTEIN"/>
    <property type="match status" value="1"/>
</dbReference>
<feature type="transmembrane region" description="Helical" evidence="1">
    <location>
        <begin position="181"/>
        <end position="201"/>
    </location>
</feature>